<evidence type="ECO:0000259" key="3">
    <source>
        <dbReference type="Pfam" id="PF00561"/>
    </source>
</evidence>
<evidence type="ECO:0000256" key="2">
    <source>
        <dbReference type="ARBA" id="ARBA00022801"/>
    </source>
</evidence>
<keyword evidence="5" id="KW-1185">Reference proteome</keyword>
<dbReference type="GO" id="GO:0016787">
    <property type="term" value="F:hydrolase activity"/>
    <property type="evidence" value="ECO:0007669"/>
    <property type="project" value="UniProtKB-KW"/>
</dbReference>
<dbReference type="Pfam" id="PF00561">
    <property type="entry name" value="Abhydrolase_1"/>
    <property type="match status" value="1"/>
</dbReference>
<feature type="domain" description="AB hydrolase-1" evidence="3">
    <location>
        <begin position="32"/>
        <end position="273"/>
    </location>
</feature>
<gene>
    <name evidence="4" type="ORF">MNKW57_17650</name>
</gene>
<name>A0ABQ6LZB1_9GAMM</name>
<dbReference type="Gene3D" id="3.40.50.1820">
    <property type="entry name" value="alpha/beta hydrolase"/>
    <property type="match status" value="1"/>
</dbReference>
<dbReference type="RefSeq" id="WP_285764071.1">
    <property type="nucleotide sequence ID" value="NZ_BSYJ01000003.1"/>
</dbReference>
<dbReference type="PRINTS" id="PR00111">
    <property type="entry name" value="ABHYDROLASE"/>
</dbReference>
<evidence type="ECO:0000256" key="1">
    <source>
        <dbReference type="ARBA" id="ARBA00008645"/>
    </source>
</evidence>
<keyword evidence="2 4" id="KW-0378">Hydrolase</keyword>
<dbReference type="PANTHER" id="PTHR43798">
    <property type="entry name" value="MONOACYLGLYCEROL LIPASE"/>
    <property type="match status" value="1"/>
</dbReference>
<dbReference type="SUPFAM" id="SSF53474">
    <property type="entry name" value="alpha/beta-Hydrolases"/>
    <property type="match status" value="1"/>
</dbReference>
<dbReference type="InterPro" id="IPR029058">
    <property type="entry name" value="AB_hydrolase_fold"/>
</dbReference>
<comment type="similarity">
    <text evidence="1">Belongs to the AB hydrolase superfamily.</text>
</comment>
<proteinExistence type="inferred from homology"/>
<evidence type="ECO:0000313" key="5">
    <source>
        <dbReference type="Proteomes" id="UP001224392"/>
    </source>
</evidence>
<dbReference type="InterPro" id="IPR000073">
    <property type="entry name" value="AB_hydrolase_1"/>
</dbReference>
<dbReference type="InterPro" id="IPR050266">
    <property type="entry name" value="AB_hydrolase_sf"/>
</dbReference>
<reference evidence="4 5" key="1">
    <citation type="submission" date="2023-04" db="EMBL/GenBank/DDBJ databases">
        <title>Marinobulbifer ophiurae gen. nov., sp. Nov., isolate from tissue of brittle star Ophioplocus japonicus.</title>
        <authorList>
            <person name="Kawano K."/>
            <person name="Sawayama S."/>
            <person name="Nakagawa S."/>
        </authorList>
    </citation>
    <scope>NUCLEOTIDE SEQUENCE [LARGE SCALE GENOMIC DNA]</scope>
    <source>
        <strain evidence="4 5">NKW57</strain>
    </source>
</reference>
<comment type="caution">
    <text evidence="4">The sequence shown here is derived from an EMBL/GenBank/DDBJ whole genome shotgun (WGS) entry which is preliminary data.</text>
</comment>
<organism evidence="4 5">
    <name type="scientific">Biformimicrobium ophioploci</name>
    <dbReference type="NCBI Taxonomy" id="3036711"/>
    <lineage>
        <taxon>Bacteria</taxon>
        <taxon>Pseudomonadati</taxon>
        <taxon>Pseudomonadota</taxon>
        <taxon>Gammaproteobacteria</taxon>
        <taxon>Cellvibrionales</taxon>
        <taxon>Microbulbiferaceae</taxon>
        <taxon>Biformimicrobium</taxon>
    </lineage>
</organism>
<dbReference type="PANTHER" id="PTHR43798:SF14">
    <property type="entry name" value="SERINE HYDROLASE-LIKE PROTEIN DDB_G0286239"/>
    <property type="match status" value="1"/>
</dbReference>
<protein>
    <submittedName>
        <fullName evidence="4">Alpha/beta fold hydrolase</fullName>
    </submittedName>
</protein>
<evidence type="ECO:0000313" key="4">
    <source>
        <dbReference type="EMBL" id="GMG87444.1"/>
    </source>
</evidence>
<sequence length="295" mass="32192">MQIPAERRFLVGQKSFAAQEWQLPDAQGRMLPVIGLHGWLDNSATFTRLAPLLRGVHLMALDMAGHGQSDHRSADATYNLVEDVGDVIAIANALGWEKFLLLGHSRGAAVAMLAAGAFPERVQGVALIDGIIPLPQKEADAPADLARAVMDAETYRHKKPRRFASIEIAIEARLRGMFKLSRQAATLLTERGVRPYENGFTWSTDPRLMATSSSKLSVEQIRAFLGRLDMPVRLLLATEGLSELRAGMQRVVSGFPGLDVRDVKGGHHLHLEAEAPLVADELNGFFTELSEGCAL</sequence>
<dbReference type="EMBL" id="BSYJ01000003">
    <property type="protein sequence ID" value="GMG87444.1"/>
    <property type="molecule type" value="Genomic_DNA"/>
</dbReference>
<accession>A0ABQ6LZB1</accession>
<dbReference type="Proteomes" id="UP001224392">
    <property type="component" value="Unassembled WGS sequence"/>
</dbReference>